<evidence type="ECO:0000256" key="1">
    <source>
        <dbReference type="SAM" id="MobiDB-lite"/>
    </source>
</evidence>
<dbReference type="PRINTS" id="PR00929">
    <property type="entry name" value="ATHOOK"/>
</dbReference>
<proteinExistence type="predicted"/>
<organism evidence="2 3">
    <name type="scientific">Fusarium langsethiae</name>
    <dbReference type="NCBI Taxonomy" id="179993"/>
    <lineage>
        <taxon>Eukaryota</taxon>
        <taxon>Fungi</taxon>
        <taxon>Dikarya</taxon>
        <taxon>Ascomycota</taxon>
        <taxon>Pezizomycotina</taxon>
        <taxon>Sordariomycetes</taxon>
        <taxon>Hypocreomycetidae</taxon>
        <taxon>Hypocreales</taxon>
        <taxon>Nectriaceae</taxon>
        <taxon>Fusarium</taxon>
    </lineage>
</organism>
<feature type="compositionally biased region" description="Basic residues" evidence="1">
    <location>
        <begin position="35"/>
        <end position="44"/>
    </location>
</feature>
<feature type="region of interest" description="Disordered" evidence="1">
    <location>
        <begin position="1"/>
        <end position="137"/>
    </location>
</feature>
<sequence length="137" mass="14321">MARTKEDVASKGDSSPKIPKSAAGVTKNTAEPPVKRGRGGKKKAAPTPKKVAAVNDDGTPKRGRGRPRRGAAIAEDEEPTATTPKEPKKRGRKPKTASPADASADDDKDDDAADDVSDKEASAADLSDKDEEEDGEE</sequence>
<keyword evidence="3" id="KW-1185">Reference proteome</keyword>
<dbReference type="OrthoDB" id="5153243at2759"/>
<gene>
    <name evidence="2" type="ORF">FLAG1_03857</name>
</gene>
<comment type="caution">
    <text evidence="2">The sequence shown here is derived from an EMBL/GenBank/DDBJ whole genome shotgun (WGS) entry which is preliminary data.</text>
</comment>
<dbReference type="InterPro" id="IPR017956">
    <property type="entry name" value="AT_hook_DNA-bd_motif"/>
</dbReference>
<name>A0A0M9F0H7_FUSLA</name>
<feature type="compositionally biased region" description="Acidic residues" evidence="1">
    <location>
        <begin position="128"/>
        <end position="137"/>
    </location>
</feature>
<feature type="compositionally biased region" description="Low complexity" evidence="1">
    <location>
        <begin position="45"/>
        <end position="54"/>
    </location>
</feature>
<protein>
    <submittedName>
        <fullName evidence="2">Uncharacterized protein</fullName>
    </submittedName>
</protein>
<dbReference type="Proteomes" id="UP000037904">
    <property type="component" value="Unassembled WGS sequence"/>
</dbReference>
<dbReference type="EMBL" id="JXCE01000046">
    <property type="protein sequence ID" value="KPA43276.1"/>
    <property type="molecule type" value="Genomic_DNA"/>
</dbReference>
<feature type="compositionally biased region" description="Basic and acidic residues" evidence="1">
    <location>
        <begin position="1"/>
        <end position="10"/>
    </location>
</feature>
<feature type="compositionally biased region" description="Acidic residues" evidence="1">
    <location>
        <begin position="103"/>
        <end position="115"/>
    </location>
</feature>
<accession>A0A0M9F0H7</accession>
<reference evidence="2 3" key="1">
    <citation type="submission" date="2015-04" db="EMBL/GenBank/DDBJ databases">
        <title>The draft genome sequence of Fusarium langsethiae, a T-2/HT-2 mycotoxin producer.</title>
        <authorList>
            <person name="Lysoe E."/>
            <person name="Divon H.H."/>
            <person name="Terzi V."/>
            <person name="Orru L."/>
            <person name="Lamontanara A."/>
            <person name="Kolseth A.-K."/>
            <person name="Frandsen R.J."/>
            <person name="Nielsen K."/>
            <person name="Thrane U."/>
        </authorList>
    </citation>
    <scope>NUCLEOTIDE SEQUENCE [LARGE SCALE GENOMIC DNA]</scope>
    <source>
        <strain evidence="2 3">Fl201059</strain>
    </source>
</reference>
<evidence type="ECO:0000313" key="3">
    <source>
        <dbReference type="Proteomes" id="UP000037904"/>
    </source>
</evidence>
<dbReference type="GO" id="GO:0003677">
    <property type="term" value="F:DNA binding"/>
    <property type="evidence" value="ECO:0007669"/>
    <property type="project" value="InterPro"/>
</dbReference>
<dbReference type="AlphaFoldDB" id="A0A0M9F0H7"/>
<evidence type="ECO:0000313" key="2">
    <source>
        <dbReference type="EMBL" id="KPA43276.1"/>
    </source>
</evidence>